<dbReference type="Proteomes" id="UP000623681">
    <property type="component" value="Unassembled WGS sequence"/>
</dbReference>
<keyword evidence="3" id="KW-1185">Reference proteome</keyword>
<dbReference type="SUPFAM" id="SSF47413">
    <property type="entry name" value="lambda repressor-like DNA-binding domains"/>
    <property type="match status" value="1"/>
</dbReference>
<dbReference type="EMBL" id="JAESWA010000004">
    <property type="protein sequence ID" value="MBL4930389.1"/>
    <property type="molecule type" value="Genomic_DNA"/>
</dbReference>
<dbReference type="GO" id="GO:0003677">
    <property type="term" value="F:DNA binding"/>
    <property type="evidence" value="ECO:0007669"/>
    <property type="project" value="InterPro"/>
</dbReference>
<evidence type="ECO:0000313" key="2">
    <source>
        <dbReference type="EMBL" id="MBL4930389.1"/>
    </source>
</evidence>
<comment type="caution">
    <text evidence="2">The sequence shown here is derived from an EMBL/GenBank/DDBJ whole genome shotgun (WGS) entry which is preliminary data.</text>
</comment>
<feature type="domain" description="HTH cro/C1-type" evidence="1">
    <location>
        <begin position="8"/>
        <end position="63"/>
    </location>
</feature>
<dbReference type="RefSeq" id="WP_202765772.1">
    <property type="nucleotide sequence ID" value="NZ_JAESWA010000004.1"/>
</dbReference>
<dbReference type="SMART" id="SM00530">
    <property type="entry name" value="HTH_XRE"/>
    <property type="match status" value="1"/>
</dbReference>
<evidence type="ECO:0000259" key="1">
    <source>
        <dbReference type="PROSITE" id="PS50943"/>
    </source>
</evidence>
<protein>
    <submittedName>
        <fullName evidence="2">Helix-turn-helix domain-containing protein</fullName>
    </submittedName>
</protein>
<reference evidence="2" key="1">
    <citation type="submission" date="2021-01" db="EMBL/GenBank/DDBJ databases">
        <title>Genome public.</title>
        <authorList>
            <person name="Liu C."/>
            <person name="Sun Q."/>
        </authorList>
    </citation>
    <scope>NUCLEOTIDE SEQUENCE</scope>
    <source>
        <strain evidence="2">YIM B02565</strain>
    </source>
</reference>
<dbReference type="AlphaFoldDB" id="A0A937K352"/>
<dbReference type="InterPro" id="IPR010982">
    <property type="entry name" value="Lambda_DNA-bd_dom_sf"/>
</dbReference>
<dbReference type="Gene3D" id="1.10.260.40">
    <property type="entry name" value="lambda repressor-like DNA-binding domains"/>
    <property type="match status" value="1"/>
</dbReference>
<gene>
    <name evidence="2" type="ORF">JK634_00995</name>
</gene>
<name>A0A937K352_9CLOT</name>
<accession>A0A937K352</accession>
<evidence type="ECO:0000313" key="3">
    <source>
        <dbReference type="Proteomes" id="UP000623681"/>
    </source>
</evidence>
<organism evidence="2 3">
    <name type="scientific">Clostridium paridis</name>
    <dbReference type="NCBI Taxonomy" id="2803863"/>
    <lineage>
        <taxon>Bacteria</taxon>
        <taxon>Bacillati</taxon>
        <taxon>Bacillota</taxon>
        <taxon>Clostridia</taxon>
        <taxon>Eubacteriales</taxon>
        <taxon>Clostridiaceae</taxon>
        <taxon>Clostridium</taxon>
    </lineage>
</organism>
<dbReference type="InterPro" id="IPR001387">
    <property type="entry name" value="Cro/C1-type_HTH"/>
</dbReference>
<dbReference type="Pfam" id="PF13560">
    <property type="entry name" value="HTH_31"/>
    <property type="match status" value="1"/>
</dbReference>
<dbReference type="CDD" id="cd00093">
    <property type="entry name" value="HTH_XRE"/>
    <property type="match status" value="1"/>
</dbReference>
<dbReference type="PROSITE" id="PS50943">
    <property type="entry name" value="HTH_CROC1"/>
    <property type="match status" value="1"/>
</dbReference>
<sequence length="70" mass="8136">MDKLSALLNELREKKNLSFTDLEELTGISASYLWILETKANKIPSQRILNTLADFYNVNYDVFINAIKKR</sequence>
<proteinExistence type="predicted"/>